<dbReference type="Pfam" id="PF03721">
    <property type="entry name" value="UDPG_MGDP_dh_N"/>
    <property type="match status" value="1"/>
</dbReference>
<gene>
    <name evidence="3" type="primary">UGD1</name>
    <name evidence="3" type="ORF">QJS10_CPB19g00401</name>
</gene>
<dbReference type="Proteomes" id="UP001180020">
    <property type="component" value="Unassembled WGS sequence"/>
</dbReference>
<evidence type="ECO:0000313" key="3">
    <source>
        <dbReference type="EMBL" id="KAK1288869.1"/>
    </source>
</evidence>
<keyword evidence="4" id="KW-1185">Reference proteome</keyword>
<proteinExistence type="predicted"/>
<reference evidence="3" key="1">
    <citation type="journal article" date="2023" name="Nat. Commun.">
        <title>Diploid and tetraploid genomes of Acorus and the evolution of monocots.</title>
        <authorList>
            <person name="Ma L."/>
            <person name="Liu K.W."/>
            <person name="Li Z."/>
            <person name="Hsiao Y.Y."/>
            <person name="Qi Y."/>
            <person name="Fu T."/>
            <person name="Tang G.D."/>
            <person name="Zhang D."/>
            <person name="Sun W.H."/>
            <person name="Liu D.K."/>
            <person name="Li Y."/>
            <person name="Chen G.Z."/>
            <person name="Liu X.D."/>
            <person name="Liao X.Y."/>
            <person name="Jiang Y.T."/>
            <person name="Yu X."/>
            <person name="Hao Y."/>
            <person name="Huang J."/>
            <person name="Zhao X.W."/>
            <person name="Ke S."/>
            <person name="Chen Y.Y."/>
            <person name="Wu W.L."/>
            <person name="Hsu J.L."/>
            <person name="Lin Y.F."/>
            <person name="Huang M.D."/>
            <person name="Li C.Y."/>
            <person name="Huang L."/>
            <person name="Wang Z.W."/>
            <person name="Zhao X."/>
            <person name="Zhong W.Y."/>
            <person name="Peng D.H."/>
            <person name="Ahmad S."/>
            <person name="Lan S."/>
            <person name="Zhang J.S."/>
            <person name="Tsai W.C."/>
            <person name="Van de Peer Y."/>
            <person name="Liu Z.J."/>
        </authorList>
    </citation>
    <scope>NUCLEOTIDE SEQUENCE</scope>
    <source>
        <strain evidence="3">CP</strain>
    </source>
</reference>
<organism evidence="3 4">
    <name type="scientific">Acorus calamus</name>
    <name type="common">Sweet flag</name>
    <dbReference type="NCBI Taxonomy" id="4465"/>
    <lineage>
        <taxon>Eukaryota</taxon>
        <taxon>Viridiplantae</taxon>
        <taxon>Streptophyta</taxon>
        <taxon>Embryophyta</taxon>
        <taxon>Tracheophyta</taxon>
        <taxon>Spermatophyta</taxon>
        <taxon>Magnoliopsida</taxon>
        <taxon>Liliopsida</taxon>
        <taxon>Acoraceae</taxon>
        <taxon>Acorus</taxon>
    </lineage>
</organism>
<evidence type="ECO:0000259" key="2">
    <source>
        <dbReference type="Pfam" id="PF03721"/>
    </source>
</evidence>
<dbReference type="Gene3D" id="3.40.50.720">
    <property type="entry name" value="NAD(P)-binding Rossmann-like Domain"/>
    <property type="match status" value="1"/>
</dbReference>
<dbReference type="EMBL" id="JAUJYO010000019">
    <property type="protein sequence ID" value="KAK1288869.1"/>
    <property type="molecule type" value="Genomic_DNA"/>
</dbReference>
<dbReference type="PANTHER" id="PTHR11374">
    <property type="entry name" value="UDP-GLUCOSE DEHYDROGENASE/UDP-MANNAC DEHYDROGENASE"/>
    <property type="match status" value="1"/>
</dbReference>
<dbReference type="PANTHER" id="PTHR11374:SF53">
    <property type="entry name" value="UDP-GLUCOSE 6-DEHYDROGENASE 1"/>
    <property type="match status" value="1"/>
</dbReference>
<dbReference type="InterPro" id="IPR001732">
    <property type="entry name" value="UDP-Glc/GDP-Man_DH_N"/>
</dbReference>
<dbReference type="GO" id="GO:0006024">
    <property type="term" value="P:glycosaminoglycan biosynthetic process"/>
    <property type="evidence" value="ECO:0007669"/>
    <property type="project" value="TreeGrafter"/>
</dbReference>
<protein>
    <submittedName>
        <fullName evidence="3">UDP-glucose 6-dehydrogenase 1</fullName>
    </submittedName>
</protein>
<sequence length="172" mass="19017">MVGKEKAWGSDENEIKDLIEPVSQTEEALGDTPARGRKEGLEEAKTGGGEWFILVDSPIPRRINFLRRMIYKYPDIQVVVNISAPHIKVWNSDHLPPSLNPHSTTSSAPAMGVNLHFSFDVESHTVDTNIIFVSVNTPPKTHGLGAGKIADLTYAFAARMITYSNNQNFLTL</sequence>
<dbReference type="GO" id="GO:0003979">
    <property type="term" value="F:UDP-glucose 6-dehydrogenase activity"/>
    <property type="evidence" value="ECO:0007669"/>
    <property type="project" value="InterPro"/>
</dbReference>
<dbReference type="AlphaFoldDB" id="A0AAV9CJE5"/>
<accession>A0AAV9CJE5</accession>
<feature type="region of interest" description="Disordered" evidence="1">
    <location>
        <begin position="20"/>
        <end position="42"/>
    </location>
</feature>
<feature type="domain" description="UDP-glucose/GDP-mannose dehydrogenase N-terminal" evidence="2">
    <location>
        <begin position="78"/>
        <end position="158"/>
    </location>
</feature>
<evidence type="ECO:0000256" key="1">
    <source>
        <dbReference type="SAM" id="MobiDB-lite"/>
    </source>
</evidence>
<name>A0AAV9CJE5_ACOCL</name>
<evidence type="ECO:0000313" key="4">
    <source>
        <dbReference type="Proteomes" id="UP001180020"/>
    </source>
</evidence>
<dbReference type="GO" id="GO:0051287">
    <property type="term" value="F:NAD binding"/>
    <property type="evidence" value="ECO:0007669"/>
    <property type="project" value="InterPro"/>
</dbReference>
<comment type="caution">
    <text evidence="3">The sequence shown here is derived from an EMBL/GenBank/DDBJ whole genome shotgun (WGS) entry which is preliminary data.</text>
</comment>
<reference evidence="3" key="2">
    <citation type="submission" date="2023-06" db="EMBL/GenBank/DDBJ databases">
        <authorList>
            <person name="Ma L."/>
            <person name="Liu K.-W."/>
            <person name="Li Z."/>
            <person name="Hsiao Y.-Y."/>
            <person name="Qi Y."/>
            <person name="Fu T."/>
            <person name="Tang G."/>
            <person name="Zhang D."/>
            <person name="Sun W.-H."/>
            <person name="Liu D.-K."/>
            <person name="Li Y."/>
            <person name="Chen G.-Z."/>
            <person name="Liu X.-D."/>
            <person name="Liao X.-Y."/>
            <person name="Jiang Y.-T."/>
            <person name="Yu X."/>
            <person name="Hao Y."/>
            <person name="Huang J."/>
            <person name="Zhao X.-W."/>
            <person name="Ke S."/>
            <person name="Chen Y.-Y."/>
            <person name="Wu W.-L."/>
            <person name="Hsu J.-L."/>
            <person name="Lin Y.-F."/>
            <person name="Huang M.-D."/>
            <person name="Li C.-Y."/>
            <person name="Huang L."/>
            <person name="Wang Z.-W."/>
            <person name="Zhao X."/>
            <person name="Zhong W.-Y."/>
            <person name="Peng D.-H."/>
            <person name="Ahmad S."/>
            <person name="Lan S."/>
            <person name="Zhang J.-S."/>
            <person name="Tsai W.-C."/>
            <person name="Van De Peer Y."/>
            <person name="Liu Z.-J."/>
        </authorList>
    </citation>
    <scope>NUCLEOTIDE SEQUENCE</scope>
    <source>
        <strain evidence="3">CP</strain>
        <tissue evidence="3">Leaves</tissue>
    </source>
</reference>
<dbReference type="InterPro" id="IPR028356">
    <property type="entry name" value="UDPglc_DH_euk"/>
</dbReference>
<dbReference type="GO" id="GO:0005634">
    <property type="term" value="C:nucleus"/>
    <property type="evidence" value="ECO:0007669"/>
    <property type="project" value="TreeGrafter"/>
</dbReference>